<dbReference type="InterPro" id="IPR044538">
    <property type="entry name" value="Vta1-like"/>
</dbReference>
<dbReference type="GO" id="GO:0005771">
    <property type="term" value="C:multivesicular body"/>
    <property type="evidence" value="ECO:0007669"/>
    <property type="project" value="TreeGrafter"/>
</dbReference>
<evidence type="ECO:0000256" key="1">
    <source>
        <dbReference type="ARBA" id="ARBA00004481"/>
    </source>
</evidence>
<name>A0A0D6ESR8_SPOSA</name>
<dbReference type="GO" id="GO:0015031">
    <property type="term" value="P:protein transport"/>
    <property type="evidence" value="ECO:0007669"/>
    <property type="project" value="UniProtKB-KW"/>
</dbReference>
<feature type="region of interest" description="Disordered" evidence="9">
    <location>
        <begin position="226"/>
        <end position="373"/>
    </location>
</feature>
<dbReference type="GO" id="GO:0010008">
    <property type="term" value="C:endosome membrane"/>
    <property type="evidence" value="ECO:0007669"/>
    <property type="project" value="UniProtKB-SubCell"/>
</dbReference>
<dbReference type="PANTHER" id="PTHR46009">
    <property type="entry name" value="VACUOLAR PROTEIN SORTING-ASSOCIATED PROTEIN VTA1 HOMOLOG"/>
    <property type="match status" value="1"/>
</dbReference>
<evidence type="ECO:0000256" key="5">
    <source>
        <dbReference type="ARBA" id="ARBA00022490"/>
    </source>
</evidence>
<dbReference type="EMBL" id="CENE01000039">
    <property type="protein sequence ID" value="CEQ42873.1"/>
    <property type="molecule type" value="Genomic_DNA"/>
</dbReference>
<reference evidence="13" key="1">
    <citation type="submission" date="2015-02" db="EMBL/GenBank/DDBJ databases">
        <authorList>
            <person name="Gon?alves P."/>
        </authorList>
    </citation>
    <scope>NUCLEOTIDE SEQUENCE [LARGE SCALE GENOMIC DNA]</scope>
</reference>
<accession>A0A0D6ESR8</accession>
<gene>
    <name evidence="12" type="primary">SPOSA6832_04760</name>
</gene>
<evidence type="ECO:0000313" key="12">
    <source>
        <dbReference type="EMBL" id="CEQ42873.1"/>
    </source>
</evidence>
<proteinExistence type="inferred from homology"/>
<keyword evidence="13" id="KW-1185">Reference proteome</keyword>
<evidence type="ECO:0000256" key="6">
    <source>
        <dbReference type="ARBA" id="ARBA00022753"/>
    </source>
</evidence>
<evidence type="ECO:0000313" key="13">
    <source>
        <dbReference type="Proteomes" id="UP000243876"/>
    </source>
</evidence>
<dbReference type="InterPro" id="IPR039431">
    <property type="entry name" value="Vta1/CALS_N"/>
</dbReference>
<evidence type="ECO:0000256" key="7">
    <source>
        <dbReference type="ARBA" id="ARBA00022927"/>
    </source>
</evidence>
<dbReference type="InterPro" id="IPR023175">
    <property type="entry name" value="Vta1/CALS_N_sf"/>
</dbReference>
<feature type="domain" description="Vta1/callose synthase N-terminal" evidence="10">
    <location>
        <begin position="14"/>
        <end position="175"/>
    </location>
</feature>
<feature type="compositionally biased region" description="Polar residues" evidence="9">
    <location>
        <begin position="232"/>
        <end position="244"/>
    </location>
</feature>
<evidence type="ECO:0000256" key="3">
    <source>
        <dbReference type="ARBA" id="ARBA00007895"/>
    </source>
</evidence>
<keyword evidence="8" id="KW-0472">Membrane</keyword>
<evidence type="ECO:0000256" key="9">
    <source>
        <dbReference type="SAM" id="MobiDB-lite"/>
    </source>
</evidence>
<dbReference type="Gene3D" id="1.25.40.270">
    <property type="entry name" value="Vacuolar protein sorting-associated protein vta1"/>
    <property type="match status" value="1"/>
</dbReference>
<keyword evidence="5" id="KW-0963">Cytoplasm</keyword>
<dbReference type="OrthoDB" id="391137at2759"/>
<comment type="similarity">
    <text evidence="3">Belongs to the VTA1 family.</text>
</comment>
<dbReference type="GO" id="GO:0032511">
    <property type="term" value="P:late endosome to vacuole transport via multivesicular body sorting pathway"/>
    <property type="evidence" value="ECO:0007669"/>
    <property type="project" value="InterPro"/>
</dbReference>
<feature type="domain" description="Vta1 C-terminal" evidence="11">
    <location>
        <begin position="381"/>
        <end position="416"/>
    </location>
</feature>
<keyword evidence="7" id="KW-0653">Protein transport</keyword>
<dbReference type="InterPro" id="IPR041212">
    <property type="entry name" value="Vta1_C"/>
</dbReference>
<dbReference type="Proteomes" id="UP000243876">
    <property type="component" value="Unassembled WGS sequence"/>
</dbReference>
<keyword evidence="6" id="KW-0967">Endosome</keyword>
<keyword evidence="4" id="KW-0813">Transport</keyword>
<feature type="compositionally biased region" description="Polar residues" evidence="9">
    <location>
        <begin position="278"/>
        <end position="304"/>
    </location>
</feature>
<evidence type="ECO:0000259" key="10">
    <source>
        <dbReference type="Pfam" id="PF04652"/>
    </source>
</evidence>
<protein>
    <submittedName>
        <fullName evidence="12">SPOSA6832_04760-mRNA-1:cds</fullName>
    </submittedName>
</protein>
<evidence type="ECO:0000259" key="11">
    <source>
        <dbReference type="Pfam" id="PF18097"/>
    </source>
</evidence>
<dbReference type="AlphaFoldDB" id="A0A0D6ESR8"/>
<dbReference type="Pfam" id="PF18097">
    <property type="entry name" value="Vta1_C"/>
    <property type="match status" value="1"/>
</dbReference>
<evidence type="ECO:0000256" key="2">
    <source>
        <dbReference type="ARBA" id="ARBA00004496"/>
    </source>
</evidence>
<comment type="subcellular location">
    <subcellularLocation>
        <location evidence="2">Cytoplasm</location>
    </subcellularLocation>
    <subcellularLocation>
        <location evidence="1">Endosome membrane</location>
        <topology evidence="1">Peripheral membrane protein</topology>
    </subcellularLocation>
</comment>
<feature type="compositionally biased region" description="Pro residues" evidence="9">
    <location>
        <begin position="343"/>
        <end position="353"/>
    </location>
</feature>
<organism evidence="12 13">
    <name type="scientific">Sporidiobolus salmonicolor</name>
    <name type="common">Yeast-like fungus</name>
    <name type="synonym">Sporobolomyces salmonicolor</name>
    <dbReference type="NCBI Taxonomy" id="5005"/>
    <lineage>
        <taxon>Eukaryota</taxon>
        <taxon>Fungi</taxon>
        <taxon>Dikarya</taxon>
        <taxon>Basidiomycota</taxon>
        <taxon>Pucciniomycotina</taxon>
        <taxon>Microbotryomycetes</taxon>
        <taxon>Sporidiobolales</taxon>
        <taxon>Sporidiobolaceae</taxon>
        <taxon>Sporobolomyces</taxon>
    </lineage>
</organism>
<dbReference type="Gene3D" id="1.20.5.420">
    <property type="entry name" value="Immunoglobulin FC, subunit C"/>
    <property type="match status" value="1"/>
</dbReference>
<feature type="compositionally biased region" description="Low complexity" evidence="9">
    <location>
        <begin position="328"/>
        <end position="342"/>
    </location>
</feature>
<evidence type="ECO:0000256" key="4">
    <source>
        <dbReference type="ARBA" id="ARBA00022448"/>
    </source>
</evidence>
<sequence length="417" mass="44759">MASPLAVPSELKPISPYLARATELAIADPVISYWCTYYALQQAMTLGSKDPESQVFLFALMDKLEAMKAEHENNDAVTGDHAASAYIENFALKIFAQADSEDRKGKATRLTAKKFLAAANFLELLSVFGEVGSEVSSTLQGLRKRLLNHIPHLQNREKIKYSKWKAADIAKAFREGRTPVPGPAGGLVEGEEAAGTSHLTAEEAKELTKELAALGTDDERKERLEMGGLTPAESTGGASTSPSTEGGEAASYPFPRQPAELPSVPPTAPDFIDEDPSRSVTPSFPSFLDTPQTSSHALSGQSYIPTPPEHVPESHQTSNLAPPAAHLSSQPPAFPSAVFPSAPSLPPQPPQPPVDYGHEVVPPPPPAAPVETQQDNFDPAEVAKMQKHARWAISALNYEDYETARKELRLALAMLGG</sequence>
<dbReference type="PANTHER" id="PTHR46009:SF1">
    <property type="entry name" value="VACUOLAR PROTEIN SORTING-ASSOCIATED PROTEIN VTA1 HOMOLOG"/>
    <property type="match status" value="1"/>
</dbReference>
<dbReference type="Pfam" id="PF04652">
    <property type="entry name" value="Vta1"/>
    <property type="match status" value="1"/>
</dbReference>
<evidence type="ECO:0000256" key="8">
    <source>
        <dbReference type="ARBA" id="ARBA00023136"/>
    </source>
</evidence>